<accession>A0A0V0ZIC9</accession>
<gene>
    <name evidence="1" type="ORF">T12_15479</name>
</gene>
<sequence length="286" mass="32706">MSSFYITVAEISIWPDCRDFAKQCAPSIMILFTLIFPRALFTEHIRWILFCGAILYGCHLRSCDRQVHHYISVVGFHSESGPCLVAAAAVTVNDARYLRESYTLTAKQFSFRDYQFYCSLFHRNNRFKLQRVMVVFVAVSPAVLCLQHGRTAGDASGSSKVVLNSSGLLHRNLFHLFSRPNASAMSYLTAVRIVPCVMEKDRLRLNSRPHEFVTVWFDPWVPILEEQVPIWWSHGTRLDGRIVGIAFLSTLTDGCRWPFPCPQSDQCSRRASLGRLGKSRGQLFFW</sequence>
<evidence type="ECO:0000313" key="2">
    <source>
        <dbReference type="Proteomes" id="UP000054783"/>
    </source>
</evidence>
<name>A0A0V0ZIC9_9BILA</name>
<dbReference type="Proteomes" id="UP000054783">
    <property type="component" value="Unassembled WGS sequence"/>
</dbReference>
<organism evidence="1 2">
    <name type="scientific">Trichinella patagoniensis</name>
    <dbReference type="NCBI Taxonomy" id="990121"/>
    <lineage>
        <taxon>Eukaryota</taxon>
        <taxon>Metazoa</taxon>
        <taxon>Ecdysozoa</taxon>
        <taxon>Nematoda</taxon>
        <taxon>Enoplea</taxon>
        <taxon>Dorylaimia</taxon>
        <taxon>Trichinellida</taxon>
        <taxon>Trichinellidae</taxon>
        <taxon>Trichinella</taxon>
    </lineage>
</organism>
<protein>
    <submittedName>
        <fullName evidence="1">Uncharacterized protein</fullName>
    </submittedName>
</protein>
<reference evidence="1 2" key="1">
    <citation type="submission" date="2015-01" db="EMBL/GenBank/DDBJ databases">
        <title>Evolution of Trichinella species and genotypes.</title>
        <authorList>
            <person name="Korhonen P.K."/>
            <person name="Edoardo P."/>
            <person name="Giuseppe L.R."/>
            <person name="Gasser R.B."/>
        </authorList>
    </citation>
    <scope>NUCLEOTIDE SEQUENCE [LARGE SCALE GENOMIC DNA]</scope>
    <source>
        <strain evidence="1">ISS2496</strain>
    </source>
</reference>
<evidence type="ECO:0000313" key="1">
    <source>
        <dbReference type="EMBL" id="KRY12368.1"/>
    </source>
</evidence>
<dbReference type="AlphaFoldDB" id="A0A0V0ZIC9"/>
<comment type="caution">
    <text evidence="1">The sequence shown here is derived from an EMBL/GenBank/DDBJ whole genome shotgun (WGS) entry which is preliminary data.</text>
</comment>
<dbReference type="OrthoDB" id="10320987at2759"/>
<proteinExistence type="predicted"/>
<keyword evidence="2" id="KW-1185">Reference proteome</keyword>
<dbReference type="EMBL" id="JYDQ01000166">
    <property type="protein sequence ID" value="KRY12368.1"/>
    <property type="molecule type" value="Genomic_DNA"/>
</dbReference>